<evidence type="ECO:0000256" key="1">
    <source>
        <dbReference type="SAM" id="Phobius"/>
    </source>
</evidence>
<organism evidence="2 3">
    <name type="scientific">Aerophobetes bacterium</name>
    <dbReference type="NCBI Taxonomy" id="2030807"/>
    <lineage>
        <taxon>Bacteria</taxon>
        <taxon>Candidatus Aerophobota</taxon>
    </lineage>
</organism>
<feature type="transmembrane region" description="Helical" evidence="1">
    <location>
        <begin position="113"/>
        <end position="132"/>
    </location>
</feature>
<dbReference type="EMBL" id="QMQB01000076">
    <property type="protein sequence ID" value="RLE13674.1"/>
    <property type="molecule type" value="Genomic_DNA"/>
</dbReference>
<evidence type="ECO:0000313" key="2">
    <source>
        <dbReference type="EMBL" id="RLE13674.1"/>
    </source>
</evidence>
<evidence type="ECO:0000313" key="3">
    <source>
        <dbReference type="Proteomes" id="UP000267654"/>
    </source>
</evidence>
<comment type="caution">
    <text evidence="2">The sequence shown here is derived from an EMBL/GenBank/DDBJ whole genome shotgun (WGS) entry which is preliminary data.</text>
</comment>
<proteinExistence type="predicted"/>
<keyword evidence="1" id="KW-1133">Transmembrane helix</keyword>
<protein>
    <submittedName>
        <fullName evidence="2">Uncharacterized protein</fullName>
    </submittedName>
</protein>
<sequence length="224" mass="25607">MNGKNQDKTVPFIIITSFFFSFIAARLWVILTKATEVVYQKNVTYFGKNVVIKGIHIHHFFYGFALICIGGWLALNYRKRGIRNVAALLYGVGLGFFMDEIGFLLTWGEYWSSITYVIVMLTGVLFLNAVYFTDFWNEVRKNIIISSREHIILSRTLKVPLLVEVIDKVSNKVSKTEKMSLAFTGFVYLIAGVAILVYPKFLYYWVAAGFILASISYFVRAIKA</sequence>
<feature type="transmembrane region" description="Helical" evidence="1">
    <location>
        <begin position="12"/>
        <end position="31"/>
    </location>
</feature>
<feature type="transmembrane region" description="Helical" evidence="1">
    <location>
        <begin position="180"/>
        <end position="198"/>
    </location>
</feature>
<feature type="transmembrane region" description="Helical" evidence="1">
    <location>
        <begin position="87"/>
        <end position="107"/>
    </location>
</feature>
<reference evidence="2 3" key="1">
    <citation type="submission" date="2018-06" db="EMBL/GenBank/DDBJ databases">
        <title>Extensive metabolic versatility and redundancy in microbially diverse, dynamic hydrothermal sediments.</title>
        <authorList>
            <person name="Dombrowski N."/>
            <person name="Teske A."/>
            <person name="Baker B.J."/>
        </authorList>
    </citation>
    <scope>NUCLEOTIDE SEQUENCE [LARGE SCALE GENOMIC DNA]</scope>
    <source>
        <strain evidence="2">B19_G9</strain>
    </source>
</reference>
<feature type="transmembrane region" description="Helical" evidence="1">
    <location>
        <begin position="51"/>
        <end position="75"/>
    </location>
</feature>
<gene>
    <name evidence="2" type="ORF">DRI96_02625</name>
</gene>
<keyword evidence="1" id="KW-0812">Transmembrane</keyword>
<name>A0A662DCZ5_UNCAE</name>
<accession>A0A662DCZ5</accession>
<keyword evidence="1" id="KW-0472">Membrane</keyword>
<dbReference type="AlphaFoldDB" id="A0A662DCZ5"/>
<feature type="transmembrane region" description="Helical" evidence="1">
    <location>
        <begin position="204"/>
        <end position="222"/>
    </location>
</feature>
<dbReference type="Proteomes" id="UP000267654">
    <property type="component" value="Unassembled WGS sequence"/>
</dbReference>